<dbReference type="Proteomes" id="UP000323426">
    <property type="component" value="Unassembled WGS sequence"/>
</dbReference>
<dbReference type="InterPro" id="IPR006137">
    <property type="entry name" value="NADH_UbQ_OxRdtase-like_20kDa"/>
</dbReference>
<keyword evidence="4 6" id="KW-1278">Translocase</keyword>
<evidence type="ECO:0000256" key="3">
    <source>
        <dbReference type="ARBA" id="ARBA00022719"/>
    </source>
</evidence>
<comment type="subcellular location">
    <subcellularLocation>
        <location evidence="6">Cell membrane</location>
        <topology evidence="6">Peripheral membrane protein</topology>
        <orientation evidence="6">Cytoplasmic side</orientation>
    </subcellularLocation>
</comment>
<evidence type="ECO:0000256" key="6">
    <source>
        <dbReference type="HAMAP-Rule" id="MF_01356"/>
    </source>
</evidence>
<dbReference type="RefSeq" id="WP_150088696.1">
    <property type="nucleotide sequence ID" value="NZ_VWSF01000008.1"/>
</dbReference>
<evidence type="ECO:0000256" key="1">
    <source>
        <dbReference type="ARBA" id="ARBA00009173"/>
    </source>
</evidence>
<dbReference type="GO" id="GO:0008137">
    <property type="term" value="F:NADH dehydrogenase (ubiquinone) activity"/>
    <property type="evidence" value="ECO:0007669"/>
    <property type="project" value="InterPro"/>
</dbReference>
<dbReference type="Pfam" id="PF01058">
    <property type="entry name" value="Oxidored_q6"/>
    <property type="match status" value="1"/>
</dbReference>
<evidence type="ECO:0000313" key="10">
    <source>
        <dbReference type="Proteomes" id="UP000323426"/>
    </source>
</evidence>
<dbReference type="PANTHER" id="PTHR11995">
    <property type="entry name" value="NADH DEHYDROGENASE"/>
    <property type="match status" value="1"/>
</dbReference>
<accession>A0A5M6DE73</accession>
<keyword evidence="6 7" id="KW-0004">4Fe-4S</keyword>
<evidence type="ECO:0000256" key="4">
    <source>
        <dbReference type="ARBA" id="ARBA00022967"/>
    </source>
</evidence>
<evidence type="ECO:0000313" key="9">
    <source>
        <dbReference type="EMBL" id="KAA5545693.1"/>
    </source>
</evidence>
<dbReference type="GO" id="GO:0045271">
    <property type="term" value="C:respiratory chain complex I"/>
    <property type="evidence" value="ECO:0007669"/>
    <property type="project" value="TreeGrafter"/>
</dbReference>
<feature type="binding site" evidence="6">
    <location>
        <position position="104"/>
    </location>
    <ligand>
        <name>[4Fe-4S] cluster</name>
        <dbReference type="ChEBI" id="CHEBI:49883"/>
    </ligand>
</feature>
<feature type="binding site" evidence="6">
    <location>
        <position position="135"/>
    </location>
    <ligand>
        <name>[4Fe-4S] cluster</name>
        <dbReference type="ChEBI" id="CHEBI:49883"/>
    </ligand>
</feature>
<keyword evidence="6 7" id="KW-0479">Metal-binding</keyword>
<keyword evidence="6" id="KW-1003">Cell membrane</keyword>
<keyword evidence="2 6" id="KW-0813">Transport</keyword>
<sequence length="186" mass="20801">MSFEREKDGEGNIIIAKLDDLLNWARLSALWPMQFGLACCAIEMMGAWSSGYDIDRLGIIPRASPRQSDVIIISGTVTFKMADRIRRLYEQMPEPRYVISMGNCSNCGGPYWEEGYHVVKGVDRIIPVDVYISGCPPRPEALIGGFMKLQEKIRNESLLAPKAVQNLLGKHNLPESVENQQTEAVS</sequence>
<evidence type="ECO:0000256" key="7">
    <source>
        <dbReference type="RuleBase" id="RU004464"/>
    </source>
</evidence>
<comment type="similarity">
    <text evidence="1 6 7">Belongs to the complex I 20 kDa subunit family.</text>
</comment>
<name>A0A5M6DE73_9BACT</name>
<organism evidence="9 10">
    <name type="scientific">Adhaeribacter rhizoryzae</name>
    <dbReference type="NCBI Taxonomy" id="2607907"/>
    <lineage>
        <taxon>Bacteria</taxon>
        <taxon>Pseudomonadati</taxon>
        <taxon>Bacteroidota</taxon>
        <taxon>Cytophagia</taxon>
        <taxon>Cytophagales</taxon>
        <taxon>Hymenobacteraceae</taxon>
        <taxon>Adhaeribacter</taxon>
    </lineage>
</organism>
<dbReference type="EMBL" id="VWSF01000008">
    <property type="protein sequence ID" value="KAA5545693.1"/>
    <property type="molecule type" value="Genomic_DNA"/>
</dbReference>
<dbReference type="PANTHER" id="PTHR11995:SF14">
    <property type="entry name" value="NADH DEHYDROGENASE [UBIQUINONE] IRON-SULFUR PROTEIN 7, MITOCHONDRIAL"/>
    <property type="match status" value="1"/>
</dbReference>
<dbReference type="NCBIfam" id="TIGR01957">
    <property type="entry name" value="nuoB_fam"/>
    <property type="match status" value="1"/>
</dbReference>
<feature type="binding site" evidence="6">
    <location>
        <position position="40"/>
    </location>
    <ligand>
        <name>[4Fe-4S] cluster</name>
        <dbReference type="ChEBI" id="CHEBI:49883"/>
    </ligand>
</feature>
<comment type="subunit">
    <text evidence="6">NDH-1 is composed of 14 different subunits. Subunits NuoB, C, D, E, F, and G constitute the peripheral sector of the complex.</text>
</comment>
<dbReference type="HAMAP" id="MF_01356">
    <property type="entry name" value="NDH1_NuoB"/>
    <property type="match status" value="1"/>
</dbReference>
<dbReference type="SUPFAM" id="SSF56770">
    <property type="entry name" value="HydA/Nqo6-like"/>
    <property type="match status" value="1"/>
</dbReference>
<dbReference type="GO" id="GO:0005506">
    <property type="term" value="F:iron ion binding"/>
    <property type="evidence" value="ECO:0007669"/>
    <property type="project" value="UniProtKB-UniRule"/>
</dbReference>
<keyword evidence="6" id="KW-0472">Membrane</keyword>
<protein>
    <recommendedName>
        <fullName evidence="6">NADH-quinone oxidoreductase subunit B</fullName>
        <ecNumber evidence="6">7.1.1.-</ecNumber>
    </recommendedName>
    <alternativeName>
        <fullName evidence="6">NADH dehydrogenase I subunit B</fullName>
    </alternativeName>
    <alternativeName>
        <fullName evidence="6">NDH-1 subunit B</fullName>
    </alternativeName>
</protein>
<evidence type="ECO:0000256" key="2">
    <source>
        <dbReference type="ARBA" id="ARBA00022448"/>
    </source>
</evidence>
<reference evidence="9 10" key="1">
    <citation type="submission" date="2019-09" db="EMBL/GenBank/DDBJ databases">
        <title>Genome sequence and assembly of Adhaeribacter sp.</title>
        <authorList>
            <person name="Chhetri G."/>
        </authorList>
    </citation>
    <scope>NUCLEOTIDE SEQUENCE [LARGE SCALE GENOMIC DNA]</scope>
    <source>
        <strain evidence="9 10">DK36</strain>
    </source>
</reference>
<comment type="caution">
    <text evidence="9">The sequence shown here is derived from an EMBL/GenBank/DDBJ whole genome shotgun (WGS) entry which is preliminary data.</text>
</comment>
<evidence type="ECO:0000256" key="5">
    <source>
        <dbReference type="ARBA" id="ARBA00023027"/>
    </source>
</evidence>
<keyword evidence="6 7" id="KW-0411">Iron-sulfur</keyword>
<keyword evidence="3 6" id="KW-0874">Quinone</keyword>
<dbReference type="NCBIfam" id="NF005012">
    <property type="entry name" value="PRK06411.1"/>
    <property type="match status" value="1"/>
</dbReference>
<dbReference type="GO" id="GO:0051539">
    <property type="term" value="F:4 iron, 4 sulfur cluster binding"/>
    <property type="evidence" value="ECO:0007669"/>
    <property type="project" value="UniProtKB-KW"/>
</dbReference>
<feature type="binding site" evidence="6">
    <location>
        <position position="39"/>
    </location>
    <ligand>
        <name>[4Fe-4S] cluster</name>
        <dbReference type="ChEBI" id="CHEBI:49883"/>
    </ligand>
</feature>
<dbReference type="EC" id="7.1.1.-" evidence="6"/>
<dbReference type="GO" id="GO:0050136">
    <property type="term" value="F:NADH dehydrogenase (quinone) (non-electrogenic) activity"/>
    <property type="evidence" value="ECO:0007669"/>
    <property type="project" value="UniProtKB-UniRule"/>
</dbReference>
<dbReference type="GO" id="GO:0048038">
    <property type="term" value="F:quinone binding"/>
    <property type="evidence" value="ECO:0007669"/>
    <property type="project" value="UniProtKB-KW"/>
</dbReference>
<dbReference type="FunFam" id="3.40.50.12280:FF:000002">
    <property type="entry name" value="NADH-quinone oxidoreductase subunit B"/>
    <property type="match status" value="1"/>
</dbReference>
<proteinExistence type="inferred from homology"/>
<feature type="domain" description="NADH:ubiquinone oxidoreductase-like 20kDa subunit" evidence="8">
    <location>
        <begin position="39"/>
        <end position="149"/>
    </location>
</feature>
<dbReference type="InterPro" id="IPR006138">
    <property type="entry name" value="NADH_UQ_OxRdtase_20Kd_su"/>
</dbReference>
<comment type="catalytic activity">
    <reaction evidence="6">
        <text>a quinone + NADH + 5 H(+)(in) = a quinol + NAD(+) + 4 H(+)(out)</text>
        <dbReference type="Rhea" id="RHEA:57888"/>
        <dbReference type="ChEBI" id="CHEBI:15378"/>
        <dbReference type="ChEBI" id="CHEBI:24646"/>
        <dbReference type="ChEBI" id="CHEBI:57540"/>
        <dbReference type="ChEBI" id="CHEBI:57945"/>
        <dbReference type="ChEBI" id="CHEBI:132124"/>
    </reaction>
</comment>
<comment type="function">
    <text evidence="6">NDH-1 shuttles electrons from NADH, via FMN and iron-sulfur (Fe-S) centers, to quinones in the respiratory chain. The immediate electron acceptor for the enzyme in this species is believed to be a menaquinone. Couples the redox reaction to proton translocation (for every two electrons transferred, four hydrogen ions are translocated across the cytoplasmic membrane), and thus conserves the redox energy in a proton gradient.</text>
</comment>
<comment type="cofactor">
    <cofactor evidence="6">
        <name>[4Fe-4S] cluster</name>
        <dbReference type="ChEBI" id="CHEBI:49883"/>
    </cofactor>
    <text evidence="6">Binds 1 [4Fe-4S] cluster.</text>
</comment>
<dbReference type="Gene3D" id="3.40.50.12280">
    <property type="match status" value="1"/>
</dbReference>
<evidence type="ECO:0000259" key="8">
    <source>
        <dbReference type="Pfam" id="PF01058"/>
    </source>
</evidence>
<keyword evidence="10" id="KW-1185">Reference proteome</keyword>
<dbReference type="GO" id="GO:0005886">
    <property type="term" value="C:plasma membrane"/>
    <property type="evidence" value="ECO:0007669"/>
    <property type="project" value="UniProtKB-SubCell"/>
</dbReference>
<gene>
    <name evidence="6" type="primary">nuoB</name>
    <name evidence="9" type="ORF">F0145_12215</name>
</gene>
<keyword evidence="5 6" id="KW-0520">NAD</keyword>
<keyword evidence="6 7" id="KW-0408">Iron</keyword>
<dbReference type="GO" id="GO:0015990">
    <property type="term" value="P:electron transport coupled proton transport"/>
    <property type="evidence" value="ECO:0007669"/>
    <property type="project" value="TreeGrafter"/>
</dbReference>
<dbReference type="AlphaFoldDB" id="A0A5M6DE73"/>
<dbReference type="GO" id="GO:0009060">
    <property type="term" value="P:aerobic respiration"/>
    <property type="evidence" value="ECO:0007669"/>
    <property type="project" value="TreeGrafter"/>
</dbReference>